<reference evidence="5 6" key="1">
    <citation type="submission" date="2016-11" db="EMBL/GenBank/DDBJ databases">
        <authorList>
            <person name="Varghese N."/>
            <person name="Submissions S."/>
        </authorList>
    </citation>
    <scope>NUCLEOTIDE SEQUENCE [LARGE SCALE GENOMIC DNA]</scope>
    <source>
        <strain evidence="5 6">DSM 15287</strain>
    </source>
</reference>
<keyword evidence="2 5" id="KW-0238">DNA-binding</keyword>
<dbReference type="InterPro" id="IPR037923">
    <property type="entry name" value="HTH-like"/>
</dbReference>
<dbReference type="GO" id="GO:0043565">
    <property type="term" value="F:sequence-specific DNA binding"/>
    <property type="evidence" value="ECO:0007669"/>
    <property type="project" value="InterPro"/>
</dbReference>
<dbReference type="Gene3D" id="2.60.120.10">
    <property type="entry name" value="Jelly Rolls"/>
    <property type="match status" value="1"/>
</dbReference>
<dbReference type="PROSITE" id="PS01124">
    <property type="entry name" value="HTH_ARAC_FAMILY_2"/>
    <property type="match status" value="1"/>
</dbReference>
<dbReference type="Proteomes" id="UP000322917">
    <property type="component" value="Unassembled WGS sequence"/>
</dbReference>
<dbReference type="EMBL" id="FQZD01000007">
    <property type="protein sequence ID" value="SHI79732.1"/>
    <property type="molecule type" value="Genomic_DNA"/>
</dbReference>
<evidence type="ECO:0000256" key="2">
    <source>
        <dbReference type="ARBA" id="ARBA00023125"/>
    </source>
</evidence>
<dbReference type="InterPro" id="IPR018060">
    <property type="entry name" value="HTH_AraC"/>
</dbReference>
<feature type="domain" description="HTH araC/xylS-type" evidence="4">
    <location>
        <begin position="196"/>
        <end position="293"/>
    </location>
</feature>
<dbReference type="InterPro" id="IPR014710">
    <property type="entry name" value="RmlC-like_jellyroll"/>
</dbReference>
<gene>
    <name evidence="5" type="ORF">SAMN02745170_01107</name>
</gene>
<dbReference type="Pfam" id="PF12833">
    <property type="entry name" value="HTH_18"/>
    <property type="match status" value="1"/>
</dbReference>
<dbReference type="SMART" id="SM00342">
    <property type="entry name" value="HTH_ARAC"/>
    <property type="match status" value="1"/>
</dbReference>
<dbReference type="Gene3D" id="1.10.10.60">
    <property type="entry name" value="Homeodomain-like"/>
    <property type="match status" value="2"/>
</dbReference>
<dbReference type="SUPFAM" id="SSF46689">
    <property type="entry name" value="Homeodomain-like"/>
    <property type="match status" value="2"/>
</dbReference>
<evidence type="ECO:0000313" key="6">
    <source>
        <dbReference type="Proteomes" id="UP000322917"/>
    </source>
</evidence>
<evidence type="ECO:0000259" key="4">
    <source>
        <dbReference type="PROSITE" id="PS01124"/>
    </source>
</evidence>
<protein>
    <submittedName>
        <fullName evidence="5">AraC-type DNA-binding protein</fullName>
    </submittedName>
</protein>
<dbReference type="RefSeq" id="WP_149733932.1">
    <property type="nucleotide sequence ID" value="NZ_FQZD01000007.1"/>
</dbReference>
<evidence type="ECO:0000313" key="5">
    <source>
        <dbReference type="EMBL" id="SHI79732.1"/>
    </source>
</evidence>
<dbReference type="Pfam" id="PF02311">
    <property type="entry name" value="AraC_binding"/>
    <property type="match status" value="1"/>
</dbReference>
<keyword evidence="6" id="KW-1185">Reference proteome</keyword>
<accession>A0A1M6E2K3</accession>
<proteinExistence type="predicted"/>
<dbReference type="PANTHER" id="PTHR46796">
    <property type="entry name" value="HTH-TYPE TRANSCRIPTIONAL ACTIVATOR RHAS-RELATED"/>
    <property type="match status" value="1"/>
</dbReference>
<dbReference type="InterPro" id="IPR050204">
    <property type="entry name" value="AraC_XylS_family_regulators"/>
</dbReference>
<dbReference type="InterPro" id="IPR003313">
    <property type="entry name" value="AraC-bd"/>
</dbReference>
<dbReference type="AlphaFoldDB" id="A0A1M6E2K3"/>
<dbReference type="SUPFAM" id="SSF51215">
    <property type="entry name" value="Regulatory protein AraC"/>
    <property type="match status" value="1"/>
</dbReference>
<evidence type="ECO:0000256" key="1">
    <source>
        <dbReference type="ARBA" id="ARBA00023015"/>
    </source>
</evidence>
<evidence type="ECO:0000256" key="3">
    <source>
        <dbReference type="ARBA" id="ARBA00023163"/>
    </source>
</evidence>
<keyword evidence="1" id="KW-0805">Transcription regulation</keyword>
<dbReference type="InterPro" id="IPR009057">
    <property type="entry name" value="Homeodomain-like_sf"/>
</dbReference>
<organism evidence="5 6">
    <name type="scientific">Propionispora hippei DSM 15287</name>
    <dbReference type="NCBI Taxonomy" id="1123003"/>
    <lineage>
        <taxon>Bacteria</taxon>
        <taxon>Bacillati</taxon>
        <taxon>Bacillota</taxon>
        <taxon>Negativicutes</taxon>
        <taxon>Selenomonadales</taxon>
        <taxon>Sporomusaceae</taxon>
        <taxon>Propionispora</taxon>
    </lineage>
</organism>
<keyword evidence="3" id="KW-0804">Transcription</keyword>
<sequence length="322" mass="36655">MKSGERTSMDSETRFSPAKRGYLLQEVSFFNLSDNKKLQIESHYHDFHKVIIFLSGKVTYCVEGIAYPLKPWDVVLVHQDSVHNPVIDPALPYRRMVLWLKPSFLQSGGVAGDDLLTCFSLAQQNKNHVLRMTQDMLPVIKGLVGQIDETCGNRQFGDTILRNALLLQLLVHINRLMLSRQDGITPAGVQQDESISEVLRHIDKHLAEDLSVEKLAAEFFLSKYHFMRKFKQHTGYSVHSYVLQKRLISAGRLIREGNPVMLACLESGFSDYSNFTRSFKKVYGLSPRKYQGLAQQNNTLLPEQGALQLQNGNDAKQYDEHS</sequence>
<dbReference type="OrthoDB" id="9774814at2"/>
<name>A0A1M6E2K3_9FIRM</name>
<dbReference type="GO" id="GO:0003700">
    <property type="term" value="F:DNA-binding transcription factor activity"/>
    <property type="evidence" value="ECO:0007669"/>
    <property type="project" value="InterPro"/>
</dbReference>